<proteinExistence type="predicted"/>
<protein>
    <submittedName>
        <fullName evidence="1">(2Fe-2S) ferredoxin domain-containing protein</fullName>
    </submittedName>
</protein>
<gene>
    <name evidence="1" type="ORF">KDU71_01115</name>
</gene>
<keyword evidence="2" id="KW-1185">Reference proteome</keyword>
<evidence type="ECO:0000313" key="2">
    <source>
        <dbReference type="Proteomes" id="UP000679220"/>
    </source>
</evidence>
<reference evidence="1" key="1">
    <citation type="journal article" date="2018" name="Int. J. Syst. Evol. Microbiol.">
        <title>Carboxylicivirga sediminis sp. nov., isolated from coastal sediment.</title>
        <authorList>
            <person name="Wang F.Q."/>
            <person name="Ren L.H."/>
            <person name="Zou R.J."/>
            <person name="Sun Y.Z."/>
            <person name="Liu X.J."/>
            <person name="Jiang F."/>
            <person name="Liu L.J."/>
        </authorList>
    </citation>
    <scope>NUCLEOTIDE SEQUENCE</scope>
    <source>
        <strain evidence="1">JR1</strain>
    </source>
</reference>
<name>A0A941IX08_9BACT</name>
<dbReference type="InterPro" id="IPR036249">
    <property type="entry name" value="Thioredoxin-like_sf"/>
</dbReference>
<accession>A0A941IX08</accession>
<organism evidence="1 2">
    <name type="scientific">Carboxylicivirga sediminis</name>
    <dbReference type="NCBI Taxonomy" id="2006564"/>
    <lineage>
        <taxon>Bacteria</taxon>
        <taxon>Pseudomonadati</taxon>
        <taxon>Bacteroidota</taxon>
        <taxon>Bacteroidia</taxon>
        <taxon>Marinilabiliales</taxon>
        <taxon>Marinilabiliaceae</taxon>
        <taxon>Carboxylicivirga</taxon>
    </lineage>
</organism>
<sequence>MDTKHEIIICLGSSCFSRGNKDVLEVVKEFLKEHQLSAEVFFHGDLCGGKCEEGPVLKIDTTLFSQVTVDNVYEILTSYFDVEKEK</sequence>
<dbReference type="Pfam" id="PF01257">
    <property type="entry name" value="2Fe-2S_thioredx"/>
    <property type="match status" value="1"/>
</dbReference>
<comment type="caution">
    <text evidence="1">The sequence shown here is derived from an EMBL/GenBank/DDBJ whole genome shotgun (WGS) entry which is preliminary data.</text>
</comment>
<dbReference type="Gene3D" id="3.40.30.10">
    <property type="entry name" value="Glutaredoxin"/>
    <property type="match status" value="1"/>
</dbReference>
<reference evidence="1" key="2">
    <citation type="submission" date="2021-04" db="EMBL/GenBank/DDBJ databases">
        <authorList>
            <person name="Zhang T."/>
            <person name="Zhang Y."/>
            <person name="Lu D."/>
            <person name="Zuo D."/>
            <person name="Du Z."/>
        </authorList>
    </citation>
    <scope>NUCLEOTIDE SEQUENCE</scope>
    <source>
        <strain evidence="1">JR1</strain>
    </source>
</reference>
<dbReference type="CDD" id="cd02980">
    <property type="entry name" value="TRX_Fd_family"/>
    <property type="match status" value="1"/>
</dbReference>
<dbReference type="EMBL" id="JAGTAR010000001">
    <property type="protein sequence ID" value="MBR8534147.1"/>
    <property type="molecule type" value="Genomic_DNA"/>
</dbReference>
<dbReference type="RefSeq" id="WP_212188049.1">
    <property type="nucleotide sequence ID" value="NZ_JAGTAR010000001.1"/>
</dbReference>
<dbReference type="Proteomes" id="UP000679220">
    <property type="component" value="Unassembled WGS sequence"/>
</dbReference>
<dbReference type="AlphaFoldDB" id="A0A941IX08"/>
<evidence type="ECO:0000313" key="1">
    <source>
        <dbReference type="EMBL" id="MBR8534147.1"/>
    </source>
</evidence>
<dbReference type="SUPFAM" id="SSF52833">
    <property type="entry name" value="Thioredoxin-like"/>
    <property type="match status" value="1"/>
</dbReference>